<keyword evidence="2" id="KW-1185">Reference proteome</keyword>
<dbReference type="AlphaFoldDB" id="A0A4Q8AAV9"/>
<name>A0A4Q8AAV9_9MICC</name>
<dbReference type="Proteomes" id="UP000292685">
    <property type="component" value="Unassembled WGS sequence"/>
</dbReference>
<dbReference type="EMBL" id="SHLA01000001">
    <property type="protein sequence ID" value="RZU60695.1"/>
    <property type="molecule type" value="Genomic_DNA"/>
</dbReference>
<proteinExistence type="predicted"/>
<evidence type="ECO:0000313" key="2">
    <source>
        <dbReference type="Proteomes" id="UP000292685"/>
    </source>
</evidence>
<evidence type="ECO:0000313" key="1">
    <source>
        <dbReference type="EMBL" id="RZU60695.1"/>
    </source>
</evidence>
<organism evidence="1 2">
    <name type="scientific">Zhihengliuella halotolerans</name>
    <dbReference type="NCBI Taxonomy" id="370736"/>
    <lineage>
        <taxon>Bacteria</taxon>
        <taxon>Bacillati</taxon>
        <taxon>Actinomycetota</taxon>
        <taxon>Actinomycetes</taxon>
        <taxon>Micrococcales</taxon>
        <taxon>Micrococcaceae</taxon>
        <taxon>Zhihengliuella</taxon>
    </lineage>
</organism>
<protein>
    <submittedName>
        <fullName evidence="1">Uncharacterized protein</fullName>
    </submittedName>
</protein>
<dbReference type="RefSeq" id="WP_130448784.1">
    <property type="nucleotide sequence ID" value="NZ_SHLA01000001.1"/>
</dbReference>
<reference evidence="1 2" key="1">
    <citation type="submission" date="2019-02" db="EMBL/GenBank/DDBJ databases">
        <title>Sequencing the genomes of 1000 actinobacteria strains.</title>
        <authorList>
            <person name="Klenk H.-P."/>
        </authorList>
    </citation>
    <scope>NUCLEOTIDE SEQUENCE [LARGE SCALE GENOMIC DNA]</scope>
    <source>
        <strain evidence="1 2">DSM 17364</strain>
    </source>
</reference>
<accession>A0A4Q8AAV9</accession>
<dbReference type="OrthoDB" id="4939369at2"/>
<comment type="caution">
    <text evidence="1">The sequence shown here is derived from an EMBL/GenBank/DDBJ whole genome shotgun (WGS) entry which is preliminary data.</text>
</comment>
<sequence>MTQCSLLMIIEDHDLPAAVEHCADLADDYRRSFAPGPLVARQELYAFGAAGRIQEKIRPPRRRNSSDAADTELGPVHAIWVSGRWLSPGSCPPAPAEDNGATAWQWTHYDAVTGASPAAWLVLWDLELAEELAA</sequence>
<gene>
    <name evidence="1" type="ORF">EV380_0240</name>
</gene>